<dbReference type="Proteomes" id="UP000052257">
    <property type="component" value="Unassembled WGS sequence"/>
</dbReference>
<evidence type="ECO:0000313" key="2">
    <source>
        <dbReference type="Proteomes" id="UP000052257"/>
    </source>
</evidence>
<reference evidence="1 2" key="1">
    <citation type="submission" date="2015-11" db="EMBL/GenBank/DDBJ databases">
        <authorList>
            <consortium name="Pathogen Informatics"/>
        </authorList>
    </citation>
    <scope>NUCLEOTIDE SEQUENCE [LARGE SCALE GENOMIC DNA]</scope>
    <source>
        <strain evidence="1 2">006A-0191</strain>
    </source>
</reference>
<comment type="caution">
    <text evidence="1">The sequence shown here is derived from an EMBL/GenBank/DDBJ whole genome shotgun (WGS) entry which is preliminary data.</text>
</comment>
<gene>
    <name evidence="1" type="ORF">ERS739220_01957</name>
</gene>
<name>A0A9W5EWN3_CAMHY</name>
<protein>
    <submittedName>
        <fullName evidence="1">High-molecular-weight surface-exposed protein</fullName>
    </submittedName>
</protein>
<accession>A0A9W5EWN3</accession>
<evidence type="ECO:0000313" key="1">
    <source>
        <dbReference type="EMBL" id="CUU89019.1"/>
    </source>
</evidence>
<proteinExistence type="predicted"/>
<sequence length="131" mass="14380">MVGWVDHSNSLVHSSTSISNNNVTLRDNGSTTIDDVFGGYSETTTVENNTINISGNPTFGVTTVLYGGDELNGRGDNFTSNTLNIHAKDIKVKNIVNFDFINFYLPNNIKSNDTLLNLSNADNTQTYQIQK</sequence>
<dbReference type="EMBL" id="FAUW01000005">
    <property type="protein sequence ID" value="CUU89019.1"/>
    <property type="molecule type" value="Genomic_DNA"/>
</dbReference>
<dbReference type="AlphaFoldDB" id="A0A9W5EWN3"/>
<dbReference type="RefSeq" id="WP_059427666.1">
    <property type="nucleotide sequence ID" value="NZ_FAUT01000002.1"/>
</dbReference>
<dbReference type="GeneID" id="29473937"/>
<organism evidence="1 2">
    <name type="scientific">Campylobacter hyointestinalis subsp. hyointestinalis</name>
    <dbReference type="NCBI Taxonomy" id="91352"/>
    <lineage>
        <taxon>Bacteria</taxon>
        <taxon>Pseudomonadati</taxon>
        <taxon>Campylobacterota</taxon>
        <taxon>Epsilonproteobacteria</taxon>
        <taxon>Campylobacterales</taxon>
        <taxon>Campylobacteraceae</taxon>
        <taxon>Campylobacter</taxon>
    </lineage>
</organism>